<dbReference type="EMBL" id="BSPQ01000002">
    <property type="protein sequence ID" value="GLS90224.1"/>
    <property type="molecule type" value="Genomic_DNA"/>
</dbReference>
<dbReference type="InterPro" id="IPR011009">
    <property type="entry name" value="Kinase-like_dom_sf"/>
</dbReference>
<dbReference type="Gene3D" id="3.90.1200.10">
    <property type="match status" value="1"/>
</dbReference>
<dbReference type="Gene3D" id="3.30.200.20">
    <property type="entry name" value="Phosphorylase Kinase, domain 1"/>
    <property type="match status" value="1"/>
</dbReference>
<dbReference type="PANTHER" id="PTHR22603:SF66">
    <property type="entry name" value="ETHANOLAMINE KINASE"/>
    <property type="match status" value="1"/>
</dbReference>
<evidence type="ECO:0000313" key="2">
    <source>
        <dbReference type="EMBL" id="GLS90224.1"/>
    </source>
</evidence>
<evidence type="ECO:0000313" key="3">
    <source>
        <dbReference type="Proteomes" id="UP001157353"/>
    </source>
</evidence>
<gene>
    <name evidence="2" type="ORF">GCM10007916_12910</name>
</gene>
<dbReference type="RefSeq" id="WP_284203342.1">
    <property type="nucleotide sequence ID" value="NZ_BSPQ01000002.1"/>
</dbReference>
<reference evidence="3" key="1">
    <citation type="journal article" date="2019" name="Int. J. Syst. Evol. Microbiol.">
        <title>The Global Catalogue of Microorganisms (GCM) 10K type strain sequencing project: providing services to taxonomists for standard genome sequencing and annotation.</title>
        <authorList>
            <consortium name="The Broad Institute Genomics Platform"/>
            <consortium name="The Broad Institute Genome Sequencing Center for Infectious Disease"/>
            <person name="Wu L."/>
            <person name="Ma J."/>
        </authorList>
    </citation>
    <scope>NUCLEOTIDE SEQUENCE [LARGE SCALE GENOMIC DNA]</scope>
    <source>
        <strain evidence="3">NBRC 103166</strain>
    </source>
</reference>
<sequence length="266" mass="30784">MNNKLLNEQEISWLQTHDVGTIKTVKQFDNALTNDVFLITNDENNAFVFKRLNQQARSEQDRKEEFLVQQLASQQQLTPQVLAHNKYYKLQQYIQGELIPEDKTNMSELLATQFHRIHKLPAEGAPKQRLVFELQRLKKQLTVNTDEIRFATMLALASELDQRSGCDTLCHGDLSLNNILQGDDKQLYILDWEYAVIATPAYDLAFCNCINQFSVDQSQALIAAYYAQTMGVKQSCLDSLQKECDLYLKLFIYINELWALCFIENE</sequence>
<feature type="domain" description="Aminoglycoside phosphotransferase" evidence="1">
    <location>
        <begin position="24"/>
        <end position="226"/>
    </location>
</feature>
<keyword evidence="3" id="KW-1185">Reference proteome</keyword>
<dbReference type="Proteomes" id="UP001157353">
    <property type="component" value="Unassembled WGS sequence"/>
</dbReference>
<dbReference type="Pfam" id="PF01636">
    <property type="entry name" value="APH"/>
    <property type="match status" value="1"/>
</dbReference>
<accession>A0ABQ6DYJ3</accession>
<dbReference type="InterPro" id="IPR002575">
    <property type="entry name" value="Aminoglycoside_PTrfase"/>
</dbReference>
<name>A0ABQ6DYJ3_9GAMM</name>
<dbReference type="SUPFAM" id="SSF56112">
    <property type="entry name" value="Protein kinase-like (PK-like)"/>
    <property type="match status" value="1"/>
</dbReference>
<comment type="caution">
    <text evidence="2">The sequence shown here is derived from an EMBL/GenBank/DDBJ whole genome shotgun (WGS) entry which is preliminary data.</text>
</comment>
<protein>
    <recommendedName>
        <fullName evidence="1">Aminoglycoside phosphotransferase domain-containing protein</fullName>
    </recommendedName>
</protein>
<proteinExistence type="predicted"/>
<dbReference type="PANTHER" id="PTHR22603">
    <property type="entry name" value="CHOLINE/ETHANOALAMINE KINASE"/>
    <property type="match status" value="1"/>
</dbReference>
<evidence type="ECO:0000259" key="1">
    <source>
        <dbReference type="Pfam" id="PF01636"/>
    </source>
</evidence>
<organism evidence="2 3">
    <name type="scientific">Psychromonas marina</name>
    <dbReference type="NCBI Taxonomy" id="88364"/>
    <lineage>
        <taxon>Bacteria</taxon>
        <taxon>Pseudomonadati</taxon>
        <taxon>Pseudomonadota</taxon>
        <taxon>Gammaproteobacteria</taxon>
        <taxon>Alteromonadales</taxon>
        <taxon>Psychromonadaceae</taxon>
        <taxon>Psychromonas</taxon>
    </lineage>
</organism>